<dbReference type="Pfam" id="PF12848">
    <property type="entry name" value="ABC_tran_Xtn"/>
    <property type="match status" value="1"/>
</dbReference>
<dbReference type="EMBL" id="VGIR01000007">
    <property type="protein sequence ID" value="MBM3330648.1"/>
    <property type="molecule type" value="Genomic_DNA"/>
</dbReference>
<gene>
    <name evidence="6" type="ORF">FJY68_02200</name>
</gene>
<dbReference type="SMART" id="SM00382">
    <property type="entry name" value="AAA"/>
    <property type="match status" value="2"/>
</dbReference>
<evidence type="ECO:0000256" key="2">
    <source>
        <dbReference type="ARBA" id="ARBA00022840"/>
    </source>
</evidence>
<dbReference type="GO" id="GO:0005524">
    <property type="term" value="F:ATP binding"/>
    <property type="evidence" value="ECO:0007669"/>
    <property type="project" value="UniProtKB-KW"/>
</dbReference>
<keyword evidence="2 6" id="KW-0067">ATP-binding</keyword>
<evidence type="ECO:0000313" key="7">
    <source>
        <dbReference type="Proteomes" id="UP000779900"/>
    </source>
</evidence>
<evidence type="ECO:0000313" key="6">
    <source>
        <dbReference type="EMBL" id="MBM3330648.1"/>
    </source>
</evidence>
<dbReference type="PROSITE" id="PS00211">
    <property type="entry name" value="ABC_TRANSPORTER_1"/>
    <property type="match status" value="1"/>
</dbReference>
<evidence type="ECO:0000259" key="5">
    <source>
        <dbReference type="PROSITE" id="PS50893"/>
    </source>
</evidence>
<feature type="coiled-coil region" evidence="3">
    <location>
        <begin position="592"/>
        <end position="619"/>
    </location>
</feature>
<dbReference type="InterPro" id="IPR032781">
    <property type="entry name" value="ABC_tran_Xtn"/>
</dbReference>
<protein>
    <submittedName>
        <fullName evidence="6">ABC-F family ATP-binding cassette domain-containing protein</fullName>
    </submittedName>
</protein>
<accession>A0A937XC21</accession>
<dbReference type="AlphaFoldDB" id="A0A937XC21"/>
<feature type="region of interest" description="Disordered" evidence="4">
    <location>
        <begin position="535"/>
        <end position="591"/>
    </location>
</feature>
<dbReference type="SUPFAM" id="SSF52540">
    <property type="entry name" value="P-loop containing nucleoside triphosphate hydrolases"/>
    <property type="match status" value="2"/>
</dbReference>
<feature type="domain" description="ABC transporter" evidence="5">
    <location>
        <begin position="325"/>
        <end position="539"/>
    </location>
</feature>
<dbReference type="CDD" id="cd03221">
    <property type="entry name" value="ABCF_EF-3"/>
    <property type="match status" value="2"/>
</dbReference>
<dbReference type="PANTHER" id="PTHR42855:SF2">
    <property type="entry name" value="DRUG RESISTANCE ABC TRANSPORTER,ATP-BINDING PROTEIN"/>
    <property type="match status" value="1"/>
</dbReference>
<keyword evidence="1" id="KW-0547">Nucleotide-binding</keyword>
<dbReference type="InterPro" id="IPR003593">
    <property type="entry name" value="AAA+_ATPase"/>
</dbReference>
<dbReference type="Proteomes" id="UP000779900">
    <property type="component" value="Unassembled WGS sequence"/>
</dbReference>
<sequence>MISLSNITMEFGTQELYRDVNLFVGPEDRIGLAGANGSGKSTIIKLMSGELEPTRGSVDKRKGTCIGYLPQTGAVVGTRTVLEEALTAFKHLDEVHDEMRALEHRMQDANMPAEELQEILDRYAVLDHHYGHEAYDRQARAEKVLMSLGFEEDDFHKQTRTQSGGFQVRLALARMLLEDPDVLLLDEPTNYLDIRSIEWLQEYLTSFKGAVVMIAHDRYLLDALVQKIWAIESKRVHIFPGNYSKYLSDKVQRDERQLKKYEEQVQFIKRTEQFIAQYKGRKDTAPRAMSRQKMLDRLERVTPPESAPAIRIRFPESDTVYGKAVDLRGVSKSFGPKQVLRDVNLAVGGGEKIGLFGANGQGKTTLLRTIAGKLEPDSGEAWTSQKTQVACYEQGAEETINPEMTVLEAAADAGAGFTENELKGILGTFLFSGDAIDKKVAVLSGGERSRLAIIRALLTPSNLLILDEPTNHLDIQSREILFEAIRRYSRTVVFAAHDRFMLDELADKTVRIEGGRAVLFPGNYSYAAGRVVKREAAGPKPQAPKTRQEGHPTRPEVKTPKSHVHGPTSHARGPKSKSHGPSSAHQHQGDGVADIERRLRQLENEYDSARQTMDFNRVRELADERRYLEAELQARKADQVDGGRG</sequence>
<dbReference type="InterPro" id="IPR017871">
    <property type="entry name" value="ABC_transporter-like_CS"/>
</dbReference>
<feature type="compositionally biased region" description="Basic and acidic residues" evidence="4">
    <location>
        <begin position="546"/>
        <end position="559"/>
    </location>
</feature>
<dbReference type="FunFam" id="3.40.50.300:FF:000011">
    <property type="entry name" value="Putative ABC transporter ATP-binding component"/>
    <property type="match status" value="1"/>
</dbReference>
<dbReference type="PANTHER" id="PTHR42855">
    <property type="entry name" value="ABC TRANSPORTER ATP-BINDING SUBUNIT"/>
    <property type="match status" value="1"/>
</dbReference>
<feature type="domain" description="ABC transporter" evidence="5">
    <location>
        <begin position="2"/>
        <end position="258"/>
    </location>
</feature>
<dbReference type="Gene3D" id="3.40.50.300">
    <property type="entry name" value="P-loop containing nucleotide triphosphate hydrolases"/>
    <property type="match status" value="2"/>
</dbReference>
<feature type="coiled-coil region" evidence="3">
    <location>
        <begin position="244"/>
        <end position="271"/>
    </location>
</feature>
<reference evidence="6" key="1">
    <citation type="submission" date="2019-03" db="EMBL/GenBank/DDBJ databases">
        <title>Lake Tanganyika Metagenome-Assembled Genomes (MAGs).</title>
        <authorList>
            <person name="Tran P."/>
        </authorList>
    </citation>
    <scope>NUCLEOTIDE SEQUENCE</scope>
    <source>
        <strain evidence="6">K_DeepCast_150m_m2_040</strain>
    </source>
</reference>
<name>A0A937XC21_UNCW3</name>
<organism evidence="6 7">
    <name type="scientific">candidate division WOR-3 bacterium</name>
    <dbReference type="NCBI Taxonomy" id="2052148"/>
    <lineage>
        <taxon>Bacteria</taxon>
        <taxon>Bacteria division WOR-3</taxon>
    </lineage>
</organism>
<proteinExistence type="predicted"/>
<dbReference type="InterPro" id="IPR027417">
    <property type="entry name" value="P-loop_NTPase"/>
</dbReference>
<dbReference type="PROSITE" id="PS50893">
    <property type="entry name" value="ABC_TRANSPORTER_2"/>
    <property type="match status" value="2"/>
</dbReference>
<evidence type="ECO:0000256" key="4">
    <source>
        <dbReference type="SAM" id="MobiDB-lite"/>
    </source>
</evidence>
<evidence type="ECO:0000256" key="3">
    <source>
        <dbReference type="SAM" id="Coils"/>
    </source>
</evidence>
<keyword evidence="3" id="KW-0175">Coiled coil</keyword>
<evidence type="ECO:0000256" key="1">
    <source>
        <dbReference type="ARBA" id="ARBA00022741"/>
    </source>
</evidence>
<dbReference type="Pfam" id="PF00005">
    <property type="entry name" value="ABC_tran"/>
    <property type="match status" value="2"/>
</dbReference>
<dbReference type="InterPro" id="IPR003439">
    <property type="entry name" value="ABC_transporter-like_ATP-bd"/>
</dbReference>
<comment type="caution">
    <text evidence="6">The sequence shown here is derived from an EMBL/GenBank/DDBJ whole genome shotgun (WGS) entry which is preliminary data.</text>
</comment>
<dbReference type="InterPro" id="IPR051309">
    <property type="entry name" value="ABCF_ATPase"/>
</dbReference>
<dbReference type="GO" id="GO:0016887">
    <property type="term" value="F:ATP hydrolysis activity"/>
    <property type="evidence" value="ECO:0007669"/>
    <property type="project" value="InterPro"/>
</dbReference>